<organism evidence="2 3">
    <name type="scientific">Sistotremastrum niveocremeum HHB9708</name>
    <dbReference type="NCBI Taxonomy" id="1314777"/>
    <lineage>
        <taxon>Eukaryota</taxon>
        <taxon>Fungi</taxon>
        <taxon>Dikarya</taxon>
        <taxon>Basidiomycota</taxon>
        <taxon>Agaricomycotina</taxon>
        <taxon>Agaricomycetes</taxon>
        <taxon>Sistotremastrales</taxon>
        <taxon>Sistotremastraceae</taxon>
        <taxon>Sertulicium</taxon>
        <taxon>Sertulicium niveocremeum</taxon>
    </lineage>
</organism>
<feature type="compositionally biased region" description="Polar residues" evidence="1">
    <location>
        <begin position="805"/>
        <end position="817"/>
    </location>
</feature>
<feature type="compositionally biased region" description="Polar residues" evidence="1">
    <location>
        <begin position="838"/>
        <end position="868"/>
    </location>
</feature>
<feature type="compositionally biased region" description="Basic and acidic residues" evidence="1">
    <location>
        <begin position="189"/>
        <end position="200"/>
    </location>
</feature>
<feature type="region of interest" description="Disordered" evidence="1">
    <location>
        <begin position="433"/>
        <end position="498"/>
    </location>
</feature>
<feature type="compositionally biased region" description="Pro residues" evidence="1">
    <location>
        <begin position="931"/>
        <end position="943"/>
    </location>
</feature>
<feature type="compositionally biased region" description="Low complexity" evidence="1">
    <location>
        <begin position="973"/>
        <end position="1001"/>
    </location>
</feature>
<proteinExistence type="predicted"/>
<evidence type="ECO:0000313" key="2">
    <source>
        <dbReference type="EMBL" id="KZS94773.1"/>
    </source>
</evidence>
<accession>A0A164W674</accession>
<feature type="compositionally biased region" description="Polar residues" evidence="1">
    <location>
        <begin position="757"/>
        <end position="767"/>
    </location>
</feature>
<feature type="region of interest" description="Disordered" evidence="1">
    <location>
        <begin position="732"/>
        <end position="1013"/>
    </location>
</feature>
<name>A0A164W674_9AGAM</name>
<feature type="compositionally biased region" description="Basic and acidic residues" evidence="1">
    <location>
        <begin position="1044"/>
        <end position="1053"/>
    </location>
</feature>
<feature type="compositionally biased region" description="Basic and acidic residues" evidence="1">
    <location>
        <begin position="207"/>
        <end position="216"/>
    </location>
</feature>
<feature type="region of interest" description="Disordered" evidence="1">
    <location>
        <begin position="169"/>
        <end position="265"/>
    </location>
</feature>
<evidence type="ECO:0000256" key="1">
    <source>
        <dbReference type="SAM" id="MobiDB-lite"/>
    </source>
</evidence>
<dbReference type="AlphaFoldDB" id="A0A164W674"/>
<keyword evidence="3" id="KW-1185">Reference proteome</keyword>
<feature type="region of interest" description="Disordered" evidence="1">
    <location>
        <begin position="359"/>
        <end position="378"/>
    </location>
</feature>
<feature type="region of interest" description="Disordered" evidence="1">
    <location>
        <begin position="1044"/>
        <end position="1070"/>
    </location>
</feature>
<feature type="compositionally biased region" description="Basic and acidic residues" evidence="1">
    <location>
        <begin position="737"/>
        <end position="749"/>
    </location>
</feature>
<sequence length="1070" mass="117292">MAQTTYWHYCHDAIKWFIATSKLWIDHSIRIRQSGSRGWTDYVIQEYDWSQLFHINNFFQVMRAAETQLLESIAIPQSISIMVGLVNTWRENNASFDISSPLCQGLKIASKWPKHLRAHDIEYIVFSLWARGIGWHIYNRRGVFVWRESGRRWRYERDRWRAAVTDRGVGPLETDSMDKHPGRGKNRQTHREASKIDKHPGLTKSTSTRDWKDRQARKAGRSTSSRDWKNRQASREAGKIDKHEKLERSTSTVRDATSTGESEIDQNRLENSLRSLSVAELCTKLGAGCTHEFMGIPKGARQKLSKSVFRLKLRRAQLRSLRRTSMDGLLPMGSEPFPDLFANELELGSAPFSPQISSNSRGLDALAPSAPPSAFHGFETHVSHHQPLQETGISTLPPPQGASGLSRPANSLSIGRSTSMPVLLHPRHAMLQNHGEDSQDSSRSTSPYMHRDVQRAASSSVDSFSHSSSDRSRSHESLIERAHRARNFSPARTSSSMEGIPSSVFSLFNVLLGEVRELRTEVGNMKSGIVDIHNNVGHLKRTIAPDSLALGSGSEPEFLAKCVSQPPLDPENYPLVTNWDGPSKQIRRSRGTVAAVKPVDTAESAESAEGRGEVEGEAEGEAVGENEIESDHDDQGGRKKKGKVGEVVSMPWIVEADGVSCDPKLVSAMGATARDLFDALSLKYGTISTFGKMSPTQRSLFYNGMETLHPQLQLCRNQWKVSQHGQNIFNSWKQARGRKETKLAAKEEPAETLFPPATTTESDSASSLAPLPTKRSRQHSSASGKASSKRPRSNGGRRHADESTDASQAPTTSAEPQTNHEELPAPAREPSPIVQEPPTVSQASPVSSEGLSTSEATPAATQDNSTAQAEAPRMVESLTNQRDAVMGEIGGAAGDFSNALQQEPAEREQATSQPQFVSPAPPSPFLSNAPSSPPPVRQEPPSPSSAEGSPTGPHEENQVPPQSIACGTGTLSGNGPSQSSSTPSNPVVNSSQPSAATSSSAGKKTPRFAVRQNGVYTAKEAFKRSIWQEGLLAKKFEDLWKEEKAKEGREKHWQQQAHLLKKADQASVGK</sequence>
<feature type="region of interest" description="Disordered" evidence="1">
    <location>
        <begin position="385"/>
        <end position="415"/>
    </location>
</feature>
<gene>
    <name evidence="2" type="ORF">SISNIDRAFT_465046</name>
</gene>
<protein>
    <submittedName>
        <fullName evidence="2">Uncharacterized protein</fullName>
    </submittedName>
</protein>
<feature type="compositionally biased region" description="Polar residues" evidence="1">
    <location>
        <begin position="249"/>
        <end position="261"/>
    </location>
</feature>
<feature type="compositionally biased region" description="Acidic residues" evidence="1">
    <location>
        <begin position="615"/>
        <end position="632"/>
    </location>
</feature>
<dbReference type="Proteomes" id="UP000076722">
    <property type="component" value="Unassembled WGS sequence"/>
</dbReference>
<dbReference type="EMBL" id="KV419403">
    <property type="protein sequence ID" value="KZS94773.1"/>
    <property type="molecule type" value="Genomic_DNA"/>
</dbReference>
<feature type="compositionally biased region" description="Basic and acidic residues" evidence="1">
    <location>
        <begin position="468"/>
        <end position="482"/>
    </location>
</feature>
<evidence type="ECO:0000313" key="3">
    <source>
        <dbReference type="Proteomes" id="UP000076722"/>
    </source>
</evidence>
<feature type="compositionally biased region" description="Basic residues" evidence="1">
    <location>
        <begin position="787"/>
        <end position="797"/>
    </location>
</feature>
<feature type="compositionally biased region" description="Basic and acidic residues" evidence="1">
    <location>
        <begin position="224"/>
        <end position="248"/>
    </location>
</feature>
<feature type="region of interest" description="Disordered" evidence="1">
    <location>
        <begin position="588"/>
        <end position="643"/>
    </location>
</feature>
<feature type="compositionally biased region" description="Low complexity" evidence="1">
    <location>
        <begin position="458"/>
        <end position="467"/>
    </location>
</feature>
<reference evidence="2 3" key="1">
    <citation type="journal article" date="2016" name="Mol. Biol. Evol.">
        <title>Comparative Genomics of Early-Diverging Mushroom-Forming Fungi Provides Insights into the Origins of Lignocellulose Decay Capabilities.</title>
        <authorList>
            <person name="Nagy L.G."/>
            <person name="Riley R."/>
            <person name="Tritt A."/>
            <person name="Adam C."/>
            <person name="Daum C."/>
            <person name="Floudas D."/>
            <person name="Sun H."/>
            <person name="Yadav J.S."/>
            <person name="Pangilinan J."/>
            <person name="Larsson K.H."/>
            <person name="Matsuura K."/>
            <person name="Barry K."/>
            <person name="Labutti K."/>
            <person name="Kuo R."/>
            <person name="Ohm R.A."/>
            <person name="Bhattacharya S.S."/>
            <person name="Shirouzu T."/>
            <person name="Yoshinaga Y."/>
            <person name="Martin F.M."/>
            <person name="Grigoriev I.V."/>
            <person name="Hibbett D.S."/>
        </authorList>
    </citation>
    <scope>NUCLEOTIDE SEQUENCE [LARGE SCALE GENOMIC DNA]</scope>
    <source>
        <strain evidence="2 3">HHB9708</strain>
    </source>
</reference>